<evidence type="ECO:0000313" key="8">
    <source>
        <dbReference type="EMBL" id="SMC22464.1"/>
    </source>
</evidence>
<dbReference type="AlphaFoldDB" id="A0A1W1XFB2"/>
<dbReference type="PANTHER" id="PTHR43281:SF1">
    <property type="entry name" value="FARNESYL DIPHOSPHATE SYNTHASE"/>
    <property type="match status" value="1"/>
</dbReference>
<dbReference type="GO" id="GO:0005737">
    <property type="term" value="C:cytoplasm"/>
    <property type="evidence" value="ECO:0007669"/>
    <property type="project" value="UniProtKB-ARBA"/>
</dbReference>
<dbReference type="STRING" id="1121390.SAMN02746041_01478"/>
<protein>
    <submittedName>
        <fullName evidence="8">Farnesyl-diphosphate synthase</fullName>
    </submittedName>
</protein>
<dbReference type="SFLD" id="SFLDG01017">
    <property type="entry name" value="Polyprenyl_Transferase_Like"/>
    <property type="match status" value="1"/>
</dbReference>
<evidence type="ECO:0000256" key="1">
    <source>
        <dbReference type="ARBA" id="ARBA00001946"/>
    </source>
</evidence>
<dbReference type="Gene3D" id="1.10.600.10">
    <property type="entry name" value="Farnesyl Diphosphate Synthase"/>
    <property type="match status" value="1"/>
</dbReference>
<dbReference type="PROSITE" id="PS00723">
    <property type="entry name" value="POLYPRENYL_SYNTHASE_1"/>
    <property type="match status" value="1"/>
</dbReference>
<sequence>MNHHASTTSHHASLDLKAFLEAQRQRVDAALERFLPASDSLEKTVVEAARYSLFAGGKRLRPILCLTAAEVVGGTADEALTAACALEMVHTYSLIHDDLPAMDDDDLRRGRPTNHKVYGEAVAILAGDLLLTEAFGLLADPRIGSNAAVAAERRLRALTILARASGMQGMIAGQVIDLESETREVDLATVEYMHIHKTGALISASLEMGAVLGGGNDQQIQALVQYGRHLGLAFQITDDLLDIEGDPDVMGKPSGSDVAKNKKTYPALLGLARSREMARKHVDRAVDALKTFDEKAEPLRAIARYLLERKA</sequence>
<dbReference type="GO" id="GO:0016114">
    <property type="term" value="P:terpenoid biosynthetic process"/>
    <property type="evidence" value="ECO:0007669"/>
    <property type="project" value="UniProtKB-ARBA"/>
</dbReference>
<dbReference type="GO" id="GO:0004659">
    <property type="term" value="F:prenyltransferase activity"/>
    <property type="evidence" value="ECO:0007669"/>
    <property type="project" value="InterPro"/>
</dbReference>
<keyword evidence="5" id="KW-0460">Magnesium</keyword>
<reference evidence="8 9" key="1">
    <citation type="submission" date="2017-04" db="EMBL/GenBank/DDBJ databases">
        <authorList>
            <person name="Afonso C.L."/>
            <person name="Miller P.J."/>
            <person name="Scott M.A."/>
            <person name="Spackman E."/>
            <person name="Goraichik I."/>
            <person name="Dimitrov K.M."/>
            <person name="Suarez D.L."/>
            <person name="Swayne D.E."/>
        </authorList>
    </citation>
    <scope>NUCLEOTIDE SEQUENCE [LARGE SCALE GENOMIC DNA]</scope>
    <source>
        <strain evidence="8 9">DSM 13146</strain>
    </source>
</reference>
<dbReference type="SFLD" id="SFLDS00005">
    <property type="entry name" value="Isoprenoid_Synthase_Type_I"/>
    <property type="match status" value="1"/>
</dbReference>
<evidence type="ECO:0000313" key="9">
    <source>
        <dbReference type="Proteomes" id="UP000192783"/>
    </source>
</evidence>
<dbReference type="InterPro" id="IPR053378">
    <property type="entry name" value="Prenyl_diphosphate_synthase"/>
</dbReference>
<gene>
    <name evidence="8" type="ORF">SAMN02746041_01478</name>
</gene>
<proteinExistence type="inferred from homology"/>
<organism evidence="8 9">
    <name type="scientific">Desulfacinum hydrothermale DSM 13146</name>
    <dbReference type="NCBI Taxonomy" id="1121390"/>
    <lineage>
        <taxon>Bacteria</taxon>
        <taxon>Pseudomonadati</taxon>
        <taxon>Thermodesulfobacteriota</taxon>
        <taxon>Syntrophobacteria</taxon>
        <taxon>Syntrophobacterales</taxon>
        <taxon>Syntrophobacteraceae</taxon>
        <taxon>Desulfacinum</taxon>
    </lineage>
</organism>
<keyword evidence="6" id="KW-0414">Isoprene biosynthesis</keyword>
<evidence type="ECO:0000256" key="2">
    <source>
        <dbReference type="ARBA" id="ARBA00006706"/>
    </source>
</evidence>
<dbReference type="FunFam" id="1.10.600.10:FF:000001">
    <property type="entry name" value="Geranylgeranyl diphosphate synthase"/>
    <property type="match status" value="1"/>
</dbReference>
<evidence type="ECO:0000256" key="3">
    <source>
        <dbReference type="ARBA" id="ARBA00022679"/>
    </source>
</evidence>
<evidence type="ECO:0000256" key="5">
    <source>
        <dbReference type="ARBA" id="ARBA00022842"/>
    </source>
</evidence>
<dbReference type="Proteomes" id="UP000192783">
    <property type="component" value="Unassembled WGS sequence"/>
</dbReference>
<dbReference type="CDD" id="cd00685">
    <property type="entry name" value="Trans_IPPS_HT"/>
    <property type="match status" value="1"/>
</dbReference>
<dbReference type="EMBL" id="FWXF01000006">
    <property type="protein sequence ID" value="SMC22464.1"/>
    <property type="molecule type" value="Genomic_DNA"/>
</dbReference>
<evidence type="ECO:0000256" key="7">
    <source>
        <dbReference type="RuleBase" id="RU004466"/>
    </source>
</evidence>
<comment type="cofactor">
    <cofactor evidence="1">
        <name>Mg(2+)</name>
        <dbReference type="ChEBI" id="CHEBI:18420"/>
    </cofactor>
</comment>
<evidence type="ECO:0000256" key="4">
    <source>
        <dbReference type="ARBA" id="ARBA00022723"/>
    </source>
</evidence>
<dbReference type="PROSITE" id="PS00444">
    <property type="entry name" value="POLYPRENYL_SYNTHASE_2"/>
    <property type="match status" value="1"/>
</dbReference>
<dbReference type="InterPro" id="IPR000092">
    <property type="entry name" value="Polyprenyl_synt"/>
</dbReference>
<dbReference type="SUPFAM" id="SSF48576">
    <property type="entry name" value="Terpenoid synthases"/>
    <property type="match status" value="1"/>
</dbReference>
<keyword evidence="9" id="KW-1185">Reference proteome</keyword>
<name>A0A1W1XFB2_9BACT</name>
<comment type="similarity">
    <text evidence="2 7">Belongs to the FPP/GGPP synthase family.</text>
</comment>
<accession>A0A1W1XFB2</accession>
<dbReference type="GO" id="GO:0046872">
    <property type="term" value="F:metal ion binding"/>
    <property type="evidence" value="ECO:0007669"/>
    <property type="project" value="UniProtKB-KW"/>
</dbReference>
<keyword evidence="4" id="KW-0479">Metal-binding</keyword>
<dbReference type="NCBIfam" id="NF045485">
    <property type="entry name" value="FPPsyn"/>
    <property type="match status" value="1"/>
</dbReference>
<evidence type="ECO:0000256" key="6">
    <source>
        <dbReference type="ARBA" id="ARBA00023229"/>
    </source>
</evidence>
<dbReference type="PANTHER" id="PTHR43281">
    <property type="entry name" value="FARNESYL DIPHOSPHATE SYNTHASE"/>
    <property type="match status" value="1"/>
</dbReference>
<dbReference type="InterPro" id="IPR008949">
    <property type="entry name" value="Isoprenoid_synthase_dom_sf"/>
</dbReference>
<dbReference type="Pfam" id="PF00348">
    <property type="entry name" value="polyprenyl_synt"/>
    <property type="match status" value="1"/>
</dbReference>
<keyword evidence="3 7" id="KW-0808">Transferase</keyword>
<dbReference type="InterPro" id="IPR033749">
    <property type="entry name" value="Polyprenyl_synt_CS"/>
</dbReference>